<feature type="binding site" evidence="11">
    <location>
        <position position="451"/>
    </location>
    <ligand>
        <name>Zn(2+)</name>
        <dbReference type="ChEBI" id="CHEBI:29105"/>
    </ligand>
</feature>
<evidence type="ECO:0000256" key="7">
    <source>
        <dbReference type="ARBA" id="ARBA00023224"/>
    </source>
</evidence>
<dbReference type="Gene3D" id="1.10.400.10">
    <property type="entry name" value="GI Alpha 1, domain 2-like"/>
    <property type="match status" value="1"/>
</dbReference>
<dbReference type="Proteomes" id="UP000887560">
    <property type="component" value="Unplaced"/>
</dbReference>
<evidence type="ECO:0000256" key="11">
    <source>
        <dbReference type="PIRSR" id="PIRSR605301-1"/>
    </source>
</evidence>
<keyword evidence="5 9" id="KW-0342">GTP-binding</keyword>
<dbReference type="Gene3D" id="1.20.140.30">
    <property type="entry name" value="MOB kinase activator"/>
    <property type="match status" value="1"/>
</dbReference>
<protein>
    <submittedName>
        <fullName evidence="13">Uncharacterized protein</fullName>
    </submittedName>
</protein>
<dbReference type="Pfam" id="PF03637">
    <property type="entry name" value="Mob1_phocein"/>
    <property type="match status" value="1"/>
</dbReference>
<dbReference type="WBParaSite" id="scf7180000424857.g14183">
    <property type="protein sequence ID" value="scf7180000424857.g14183"/>
    <property type="gene ID" value="scf7180000424857.g14183"/>
</dbReference>
<accession>A0A915PHF7</accession>
<dbReference type="InterPro" id="IPR036703">
    <property type="entry name" value="MOB_kinase_act_sf"/>
</dbReference>
<dbReference type="InterPro" id="IPR005301">
    <property type="entry name" value="MOB_kinase_act_fam"/>
</dbReference>
<evidence type="ECO:0000256" key="3">
    <source>
        <dbReference type="ARBA" id="ARBA00022723"/>
    </source>
</evidence>
<keyword evidence="6" id="KW-0564">Palmitate</keyword>
<evidence type="ECO:0000256" key="8">
    <source>
        <dbReference type="ARBA" id="ARBA00023288"/>
    </source>
</evidence>
<evidence type="ECO:0000256" key="10">
    <source>
        <dbReference type="PIRSR" id="PIRSR601019-2"/>
    </source>
</evidence>
<dbReference type="PROSITE" id="PS51882">
    <property type="entry name" value="G_ALPHA"/>
    <property type="match status" value="1"/>
</dbReference>
<dbReference type="GO" id="GO:0005737">
    <property type="term" value="C:cytoplasm"/>
    <property type="evidence" value="ECO:0007669"/>
    <property type="project" value="TreeGrafter"/>
</dbReference>
<evidence type="ECO:0000256" key="2">
    <source>
        <dbReference type="ARBA" id="ARBA00022707"/>
    </source>
</evidence>
<dbReference type="InterPro" id="IPR001019">
    <property type="entry name" value="Gprotein_alpha_su"/>
</dbReference>
<dbReference type="SUPFAM" id="SSF52540">
    <property type="entry name" value="P-loop containing nucleoside triphosphate hydrolases"/>
    <property type="match status" value="1"/>
</dbReference>
<feature type="binding site" evidence="11">
    <location>
        <position position="456"/>
    </location>
    <ligand>
        <name>Zn(2+)</name>
        <dbReference type="ChEBI" id="CHEBI:29105"/>
    </ligand>
</feature>
<dbReference type="GO" id="GO:0001664">
    <property type="term" value="F:G protein-coupled receptor binding"/>
    <property type="evidence" value="ECO:0007669"/>
    <property type="project" value="TreeGrafter"/>
</dbReference>
<dbReference type="Pfam" id="PF00503">
    <property type="entry name" value="G-alpha"/>
    <property type="match status" value="1"/>
</dbReference>
<comment type="subunit">
    <text evidence="1">G proteins are composed of 3 units; alpha, beta and gamma. The alpha chain contains the guanine nucleotide binding site.</text>
</comment>
<dbReference type="SMART" id="SM01388">
    <property type="entry name" value="Mob1_phocein"/>
    <property type="match status" value="1"/>
</dbReference>
<reference evidence="13" key="1">
    <citation type="submission" date="2022-11" db="UniProtKB">
        <authorList>
            <consortium name="WormBaseParasite"/>
        </authorList>
    </citation>
    <scope>IDENTIFICATION</scope>
</reference>
<sequence length="514" mass="59550">MSLDFNSSETHGIIGLIDHLKFRMFCCSNDRRFNFYRNEAEKREILRRARTIDEEIENEKLSFKKTILHMNGFTDIDLLNYRYLVYSNLIQGINQLIEGAKLMEIGISNDVVANTVQPPLLNFCTNPVFKPSNFADPPEDVAIITNYYQTTHPAELELTPMLALHIRRVYKSEFIVKTLKKQHEIVLLDSAVYFLENLDRIAENDYKPNHQDILRSRVPTTGICDIEFKYKNMSLRMVDVGGQRSEQRKWIHCFDNVNGVLFVAELSGYNQMLFDGEQTVNRLKYSLYLFKRIVNNKAFGKRTAIILFLNKTFRPKKRFPHGTLRHNLHKQAQATLNSGVDLKQVVRLPPNESLDDWLAVNSGCVQYQLFHQFKDLKVELIRKQTVILYVVSNIFVSLSNAYAIIYQEYISAQGRVSLNVFCDIFIAGGGGSAVDFFNRINLLYGILADSCTVESCPTMCGGAKYEYLWQDGVEYKKPTRLPAKDYMHKLMDWIEERINNEKIFPSTTGEFYLF</sequence>
<dbReference type="CDD" id="cd00066">
    <property type="entry name" value="G-alpha"/>
    <property type="match status" value="1"/>
</dbReference>
<keyword evidence="8" id="KW-0449">Lipoprotein</keyword>
<dbReference type="PANTHER" id="PTHR10218:SF353">
    <property type="entry name" value="GUANINE NUCLEOTIDE-BINDING PROTEIN ALPHA-11 SUBUNIT"/>
    <property type="match status" value="1"/>
</dbReference>
<evidence type="ECO:0000256" key="5">
    <source>
        <dbReference type="ARBA" id="ARBA00023134"/>
    </source>
</evidence>
<proteinExistence type="predicted"/>
<keyword evidence="2" id="KW-0519">Myristate</keyword>
<organism evidence="12 13">
    <name type="scientific">Meloidogyne floridensis</name>
    <dbReference type="NCBI Taxonomy" id="298350"/>
    <lineage>
        <taxon>Eukaryota</taxon>
        <taxon>Metazoa</taxon>
        <taxon>Ecdysozoa</taxon>
        <taxon>Nematoda</taxon>
        <taxon>Chromadorea</taxon>
        <taxon>Rhabditida</taxon>
        <taxon>Tylenchina</taxon>
        <taxon>Tylenchomorpha</taxon>
        <taxon>Tylenchoidea</taxon>
        <taxon>Meloidogynidae</taxon>
        <taxon>Meloidogyninae</taxon>
        <taxon>Meloidogyne</taxon>
    </lineage>
</organism>
<feature type="binding site" evidence="9">
    <location>
        <begin position="214"/>
        <end position="220"/>
    </location>
    <ligand>
        <name>GTP</name>
        <dbReference type="ChEBI" id="CHEBI:37565"/>
    </ligand>
</feature>
<dbReference type="AlphaFoldDB" id="A0A915PHF7"/>
<dbReference type="InterPro" id="IPR027417">
    <property type="entry name" value="P-loop_NTPase"/>
</dbReference>
<name>A0A915PHF7_9BILA</name>
<evidence type="ECO:0000256" key="1">
    <source>
        <dbReference type="ARBA" id="ARBA00011356"/>
    </source>
</evidence>
<keyword evidence="7" id="KW-0807">Transducer</keyword>
<evidence type="ECO:0000256" key="4">
    <source>
        <dbReference type="ARBA" id="ARBA00022741"/>
    </source>
</evidence>
<dbReference type="GO" id="GO:0046872">
    <property type="term" value="F:metal ion binding"/>
    <property type="evidence" value="ECO:0007669"/>
    <property type="project" value="UniProtKB-KW"/>
</dbReference>
<dbReference type="GO" id="GO:0005834">
    <property type="term" value="C:heterotrimeric G-protein complex"/>
    <property type="evidence" value="ECO:0007669"/>
    <property type="project" value="TreeGrafter"/>
</dbReference>
<dbReference type="PRINTS" id="PR00318">
    <property type="entry name" value="GPROTEINA"/>
</dbReference>
<dbReference type="Gene3D" id="3.40.50.300">
    <property type="entry name" value="P-loop containing nucleotide triphosphate hydrolases"/>
    <property type="match status" value="1"/>
</dbReference>
<evidence type="ECO:0000256" key="9">
    <source>
        <dbReference type="PIRSR" id="PIRSR601019-1"/>
    </source>
</evidence>
<keyword evidence="4 9" id="KW-0547">Nucleotide-binding</keyword>
<evidence type="ECO:0000313" key="13">
    <source>
        <dbReference type="WBParaSite" id="scf7180000424857.g14183"/>
    </source>
</evidence>
<dbReference type="FunFam" id="3.40.50.300:FF:000692">
    <property type="entry name" value="Guanine nucleotide-binding protein subunit alpha"/>
    <property type="match status" value="1"/>
</dbReference>
<feature type="binding site" evidence="9">
    <location>
        <begin position="239"/>
        <end position="243"/>
    </location>
    <ligand>
        <name>GTP</name>
        <dbReference type="ChEBI" id="CHEBI:37565"/>
    </ligand>
</feature>
<keyword evidence="10" id="KW-0460">Magnesium</keyword>
<evidence type="ECO:0000313" key="12">
    <source>
        <dbReference type="Proteomes" id="UP000887560"/>
    </source>
</evidence>
<dbReference type="GO" id="GO:0005525">
    <property type="term" value="F:GTP binding"/>
    <property type="evidence" value="ECO:0007669"/>
    <property type="project" value="UniProtKB-KW"/>
</dbReference>
<feature type="binding site" evidence="9">
    <location>
        <begin position="189"/>
        <end position="190"/>
    </location>
    <ligand>
        <name>GTP</name>
        <dbReference type="ChEBI" id="CHEBI:37565"/>
    </ligand>
</feature>
<dbReference type="GO" id="GO:0003924">
    <property type="term" value="F:GTPase activity"/>
    <property type="evidence" value="ECO:0007669"/>
    <property type="project" value="InterPro"/>
</dbReference>
<dbReference type="GO" id="GO:0007188">
    <property type="term" value="P:adenylate cyclase-modulating G protein-coupled receptor signaling pathway"/>
    <property type="evidence" value="ECO:0007669"/>
    <property type="project" value="TreeGrafter"/>
</dbReference>
<dbReference type="InterPro" id="IPR011025">
    <property type="entry name" value="GproteinA_insert"/>
</dbReference>
<keyword evidence="12" id="KW-1185">Reference proteome</keyword>
<keyword evidence="11" id="KW-0862">Zinc</keyword>
<dbReference type="SMART" id="SM00275">
    <property type="entry name" value="G_alpha"/>
    <property type="match status" value="1"/>
</dbReference>
<evidence type="ECO:0000256" key="6">
    <source>
        <dbReference type="ARBA" id="ARBA00023139"/>
    </source>
</evidence>
<dbReference type="SUPFAM" id="SSF101152">
    <property type="entry name" value="Mob1/phocein"/>
    <property type="match status" value="2"/>
</dbReference>
<keyword evidence="3 10" id="KW-0479">Metal-binding</keyword>
<dbReference type="PANTHER" id="PTHR10218">
    <property type="entry name" value="GTP-BINDING PROTEIN ALPHA SUBUNIT"/>
    <property type="match status" value="1"/>
</dbReference>
<feature type="binding site" evidence="10">
    <location>
        <position position="220"/>
    </location>
    <ligand>
        <name>Mg(2+)</name>
        <dbReference type="ChEBI" id="CHEBI:18420"/>
    </ligand>
</feature>
<dbReference type="SUPFAM" id="SSF47895">
    <property type="entry name" value="Transducin (alpha subunit), insertion domain"/>
    <property type="match status" value="1"/>
</dbReference>
<dbReference type="GO" id="GO:0031683">
    <property type="term" value="F:G-protein beta/gamma-subunit complex binding"/>
    <property type="evidence" value="ECO:0007669"/>
    <property type="project" value="InterPro"/>
</dbReference>